<dbReference type="AlphaFoldDB" id="A0A3F3A5X6"/>
<dbReference type="Proteomes" id="UP000002333">
    <property type="component" value="Plasmid pCLJ"/>
</dbReference>
<organism evidence="1 2">
    <name type="scientific">Clostridium botulinum (strain 657 / Type Ba4)</name>
    <dbReference type="NCBI Taxonomy" id="515621"/>
    <lineage>
        <taxon>Bacteria</taxon>
        <taxon>Bacillati</taxon>
        <taxon>Bacillota</taxon>
        <taxon>Clostridia</taxon>
        <taxon>Eubacteriales</taxon>
        <taxon>Clostridiaceae</taxon>
        <taxon>Clostridium</taxon>
    </lineage>
</organism>
<keyword evidence="1" id="KW-0614">Plasmid</keyword>
<dbReference type="RefSeq" id="WP_003362693.1">
    <property type="nucleotide sequence ID" value="NC_012654.1"/>
</dbReference>
<geneLocation type="plasmid" evidence="1 2">
    <name>pCLJ</name>
</geneLocation>
<evidence type="ECO:0000313" key="1">
    <source>
        <dbReference type="EMBL" id="ACQ51371.1"/>
    </source>
</evidence>
<proteinExistence type="predicted"/>
<evidence type="ECO:0000313" key="2">
    <source>
        <dbReference type="Proteomes" id="UP000002333"/>
    </source>
</evidence>
<sequence length="109" mass="13074">MLKGFCKKCKYSDGSSNITKFIFCKKHKVLRHQLNQCENYIEKNKLLARPIFNKRMKWNIEAEKDGEFLLIGSIIDGLFFKYLEFGSKEKATEYINNDKRLHLLEWDKY</sequence>
<reference evidence="2" key="2">
    <citation type="submission" date="2008-05" db="EMBL/GenBank/DDBJ databases">
        <title>Genome sequence of Clostridium botulinum Ba4 strain 657 plasmid pCLJ.</title>
        <authorList>
            <person name="Shrivastava S."/>
            <person name="Brown J.L."/>
            <person name="Bruce D."/>
            <person name="Detter C."/>
            <person name="Munk C."/>
            <person name="Smith L.A."/>
            <person name="Smith T.J."/>
            <person name="Sutton G."/>
            <person name="Brettin T.S."/>
        </authorList>
    </citation>
    <scope>NUCLEOTIDE SEQUENCE [LARGE SCALE GENOMIC DNA]</scope>
    <source>
        <strain evidence="2">657 / Type Ba4</strain>
        <plasmid evidence="2">pCLJ</plasmid>
    </source>
</reference>
<protein>
    <submittedName>
        <fullName evidence="1">Uncharacterized protein</fullName>
    </submittedName>
</protein>
<dbReference type="KEGG" id="cbi:CLJ_0300"/>
<dbReference type="EMBL" id="CP001081">
    <property type="protein sequence ID" value="ACQ51371.1"/>
    <property type="molecule type" value="Genomic_DNA"/>
</dbReference>
<name>A0A3F3A5X6_CLOB6</name>
<accession>A0A3F3A5X6</accession>
<reference evidence="1 2" key="1">
    <citation type="journal article" date="2007" name="PLoS ONE">
        <title>Analysis of the neurotoxin complex genes in Clostridium botulinum A1-A4 and B1 strains: BoNT/A3, /Ba4 and /B1 clusters are located within plasmids.</title>
        <authorList>
            <person name="Smith T.J."/>
            <person name="Hill K.K."/>
            <person name="Foley B.T."/>
            <person name="Detter J.C."/>
            <person name="Munk A.C."/>
            <person name="Bruce D.C."/>
            <person name="Doggett N.A."/>
            <person name="Smith L.A."/>
            <person name="Marks J.D."/>
            <person name="Xie G."/>
            <person name="Brettin T.S."/>
        </authorList>
    </citation>
    <scope>NUCLEOTIDE SEQUENCE [LARGE SCALE GENOMIC DNA]</scope>
    <source>
        <strain evidence="2">657 / Type Ba4</strain>
    </source>
</reference>
<gene>
    <name evidence="1" type="ordered locus">CLJ_0300</name>
</gene>